<dbReference type="EMBL" id="VFJB01000003">
    <property type="protein sequence ID" value="KAA0259080.1"/>
    <property type="molecule type" value="Genomic_DNA"/>
</dbReference>
<accession>A0A5A8F5V6</accession>
<reference evidence="2 3" key="1">
    <citation type="submission" date="2019-06" db="EMBL/GenBank/DDBJ databases">
        <title>Genomic insights into carbon and energy metabolism of Deferribacter autotrophicus revealed new metabolic traits in the phylum Deferribacteres.</title>
        <authorList>
            <person name="Slobodkin A.I."/>
            <person name="Slobodkina G.B."/>
            <person name="Allioux M."/>
            <person name="Alain K."/>
            <person name="Jebbar M."/>
            <person name="Shadrin V."/>
            <person name="Kublanov I.V."/>
            <person name="Toshchakov S.V."/>
            <person name="Bonch-Osmolovskaya E.A."/>
        </authorList>
    </citation>
    <scope>NUCLEOTIDE SEQUENCE [LARGE SCALE GENOMIC DNA]</scope>
    <source>
        <strain evidence="2 3">SL50</strain>
    </source>
</reference>
<organism evidence="2 3">
    <name type="scientific">Deferribacter autotrophicus</name>
    <dbReference type="NCBI Taxonomy" id="500465"/>
    <lineage>
        <taxon>Bacteria</taxon>
        <taxon>Pseudomonadati</taxon>
        <taxon>Deferribacterota</taxon>
        <taxon>Deferribacteres</taxon>
        <taxon>Deferribacterales</taxon>
        <taxon>Deferribacteraceae</taxon>
        <taxon>Deferribacter</taxon>
    </lineage>
</organism>
<evidence type="ECO:0000313" key="3">
    <source>
        <dbReference type="Proteomes" id="UP000322876"/>
    </source>
</evidence>
<comment type="caution">
    <text evidence="2">The sequence shown here is derived from an EMBL/GenBank/DDBJ whole genome shotgun (WGS) entry which is preliminary data.</text>
</comment>
<sequence>MKNYKDKIFLFVKDQFEGDVKAFQGYIQMNKLKLEDVAKLVGLSIDMTIRNMRRHGIVPYTELSNARKEYVCQYCGKTFYNYKHREKDSRNIYCSIKCRIDANRKTFSYKKFRFDITKYEFTKPLPELGDYTSITGFRRKQFVNRDKINHFFFQKGIVDEKTAYLFGLFLSDGSIGRTNTSYYIRIGLADEDLVKLISKLIDSKYPIKVTHFENKKSIYILRVYSWYLYHDLQCLGCGERKTYYANYPYIEDDNLHKHFIRGVLDGDGSWYMHNGSLNLSFCSNDKLLFGITKVIDKILGITPTSLYYPEKGNMKTFCKIEYSPISTIKIRDWIYEDAKIFLQRKRNKAYDIKIYYTVRDVADACGVSVSYIIKLIKEEKIDCYRDGKRIKFTEKQYNQVIDYIVNRKKLYPAHFPKYSWLYRFNN</sequence>
<evidence type="ECO:0000259" key="1">
    <source>
        <dbReference type="PROSITE" id="PS50819"/>
    </source>
</evidence>
<keyword evidence="3" id="KW-1185">Reference proteome</keyword>
<proteinExistence type="predicted"/>
<dbReference type="Proteomes" id="UP000322876">
    <property type="component" value="Unassembled WGS sequence"/>
</dbReference>
<protein>
    <submittedName>
        <fullName evidence="2">Helix-turn-helix domain-containing protein</fullName>
    </submittedName>
</protein>
<gene>
    <name evidence="2" type="ORF">FHQ18_03780</name>
</gene>
<dbReference type="InterPro" id="IPR004042">
    <property type="entry name" value="Intein_endonuc_central"/>
</dbReference>
<evidence type="ECO:0000313" key="2">
    <source>
        <dbReference type="EMBL" id="KAA0259080.1"/>
    </source>
</evidence>
<dbReference type="InterPro" id="IPR039518">
    <property type="entry name" value="WhiA_LAGLIDADG_dom"/>
</dbReference>
<dbReference type="PROSITE" id="PS50819">
    <property type="entry name" value="INTEIN_ENDONUCLEASE"/>
    <property type="match status" value="1"/>
</dbReference>
<dbReference type="Pfam" id="PF14527">
    <property type="entry name" value="LAGLIDADG_WhiA"/>
    <property type="match status" value="1"/>
</dbReference>
<dbReference type="Gene3D" id="3.10.28.10">
    <property type="entry name" value="Homing endonucleases"/>
    <property type="match status" value="1"/>
</dbReference>
<dbReference type="SUPFAM" id="SSF55608">
    <property type="entry name" value="Homing endonucleases"/>
    <property type="match status" value="2"/>
</dbReference>
<feature type="domain" description="DOD-type homing endonuclease" evidence="1">
    <location>
        <begin position="165"/>
        <end position="301"/>
    </location>
</feature>
<dbReference type="AlphaFoldDB" id="A0A5A8F5V6"/>
<dbReference type="GO" id="GO:0004519">
    <property type="term" value="F:endonuclease activity"/>
    <property type="evidence" value="ECO:0007669"/>
    <property type="project" value="InterPro"/>
</dbReference>
<name>A0A5A8F5V6_9BACT</name>
<dbReference type="InterPro" id="IPR027434">
    <property type="entry name" value="Homing_endonucl"/>
</dbReference>
<dbReference type="RefSeq" id="WP_149265837.1">
    <property type="nucleotide sequence ID" value="NZ_VFJB01000003.1"/>
</dbReference>
<dbReference type="OrthoDB" id="961985at2"/>